<keyword evidence="4" id="KW-0802">TPR repeat</keyword>
<keyword evidence="5" id="KW-0812">Transmembrane</keyword>
<dbReference type="PANTHER" id="PTHR47870:SF1">
    <property type="entry name" value="CYTOCHROME C-TYPE BIOGENESIS PROTEIN CCMH"/>
    <property type="match status" value="1"/>
</dbReference>
<feature type="domain" description="Cytochrome c-type biogenesis protein H TPR" evidence="6">
    <location>
        <begin position="131"/>
        <end position="258"/>
    </location>
</feature>
<proteinExistence type="predicted"/>
<keyword evidence="5" id="KW-1133">Transmembrane helix</keyword>
<evidence type="ECO:0000256" key="3">
    <source>
        <dbReference type="ARBA" id="ARBA00022748"/>
    </source>
</evidence>
<feature type="transmembrane region" description="Helical" evidence="5">
    <location>
        <begin position="90"/>
        <end position="110"/>
    </location>
</feature>
<evidence type="ECO:0000256" key="5">
    <source>
        <dbReference type="SAM" id="Phobius"/>
    </source>
</evidence>
<dbReference type="InterPro" id="IPR051263">
    <property type="entry name" value="C-type_cytochrome_biogenesis"/>
</dbReference>
<sequence>MFWIVALMLAALTAIMIASPLLRAGKIESADGRNDAEVYRDQLGEVDRDEKAGLIGPSEANQARSEIARRLIAATDESAGTSAGHAPRPAALLFALFLCLLLPLGGSLIYNKMGNPGEPDQPLAGRMTSAEPDINILIAKMETHLAATPGDGKGWELLAPIYMRQMRAAEAANAWQHAIKALGGDAARYGSLGEALAAGAQGQVTKDALGAFKQALELDPQDPRARFYIALADAQAGKRDAAISGFEALLKDAPSDAPWREVVSVQLENAKRSGVQGDKAPGNPDAADIEAASGMNAEDRNQMIRTMVESLDARLKDDPANFEGWQRLIRSYGVLNEPAKAADALKRGLAVFPADSENGKALIALAKEMGLPAEGASQ</sequence>
<evidence type="ECO:0000256" key="2">
    <source>
        <dbReference type="ARBA" id="ARBA00022737"/>
    </source>
</evidence>
<name>A0A937CJG9_9HYPH</name>
<protein>
    <submittedName>
        <fullName evidence="7">C-type cytochrome biogenesis protein CcmI</fullName>
    </submittedName>
</protein>
<evidence type="ECO:0000313" key="8">
    <source>
        <dbReference type="Proteomes" id="UP000633219"/>
    </source>
</evidence>
<comment type="subcellular location">
    <subcellularLocation>
        <location evidence="1">Cell envelope</location>
    </subcellularLocation>
</comment>
<dbReference type="GO" id="GO:0017004">
    <property type="term" value="P:cytochrome complex assembly"/>
    <property type="evidence" value="ECO:0007669"/>
    <property type="project" value="UniProtKB-KW"/>
</dbReference>
<keyword evidence="2" id="KW-0677">Repeat</keyword>
<evidence type="ECO:0000313" key="7">
    <source>
        <dbReference type="EMBL" id="MBL0371090.1"/>
    </source>
</evidence>
<dbReference type="InterPro" id="IPR017560">
    <property type="entry name" value="Cyt_c_biogenesis_CcmI"/>
</dbReference>
<dbReference type="PANTHER" id="PTHR47870">
    <property type="entry name" value="CYTOCHROME C-TYPE BIOGENESIS PROTEIN CCMH"/>
    <property type="match status" value="1"/>
</dbReference>
<dbReference type="GO" id="GO:0030313">
    <property type="term" value="C:cell envelope"/>
    <property type="evidence" value="ECO:0007669"/>
    <property type="project" value="UniProtKB-SubCell"/>
</dbReference>
<comment type="caution">
    <text evidence="7">The sequence shown here is derived from an EMBL/GenBank/DDBJ whole genome shotgun (WGS) entry which is preliminary data.</text>
</comment>
<dbReference type="InterPro" id="IPR056413">
    <property type="entry name" value="TPR_CcmH_CycH"/>
</dbReference>
<keyword evidence="5" id="KW-0472">Membrane</keyword>
<accession>A0A937CJG9</accession>
<evidence type="ECO:0000256" key="4">
    <source>
        <dbReference type="ARBA" id="ARBA00022803"/>
    </source>
</evidence>
<keyword evidence="3" id="KW-0201">Cytochrome c-type biogenesis</keyword>
<dbReference type="SUPFAM" id="SSF48452">
    <property type="entry name" value="TPR-like"/>
    <property type="match status" value="1"/>
</dbReference>
<dbReference type="EMBL" id="JAEQNC010000002">
    <property type="protein sequence ID" value="MBL0371090.1"/>
    <property type="molecule type" value="Genomic_DNA"/>
</dbReference>
<gene>
    <name evidence="7" type="primary">ccmI</name>
    <name evidence="7" type="ORF">JJB09_03530</name>
</gene>
<dbReference type="Proteomes" id="UP000633219">
    <property type="component" value="Unassembled WGS sequence"/>
</dbReference>
<evidence type="ECO:0000256" key="1">
    <source>
        <dbReference type="ARBA" id="ARBA00004196"/>
    </source>
</evidence>
<keyword evidence="8" id="KW-1185">Reference proteome</keyword>
<reference evidence="7" key="1">
    <citation type="submission" date="2021-01" db="EMBL/GenBank/DDBJ databases">
        <title>Rhizobium sp. strain KVB221 16S ribosomal RNA gene Genome sequencing and assembly.</title>
        <authorList>
            <person name="Kang M."/>
        </authorList>
    </citation>
    <scope>NUCLEOTIDE SEQUENCE</scope>
    <source>
        <strain evidence="7">KVB221</strain>
    </source>
</reference>
<evidence type="ECO:0000259" key="6">
    <source>
        <dbReference type="Pfam" id="PF23914"/>
    </source>
</evidence>
<dbReference type="Gene3D" id="1.25.40.10">
    <property type="entry name" value="Tetratricopeptide repeat domain"/>
    <property type="match status" value="2"/>
</dbReference>
<dbReference type="NCBIfam" id="TIGR03142">
    <property type="entry name" value="cytochro_ccmI"/>
    <property type="match status" value="1"/>
</dbReference>
<dbReference type="InterPro" id="IPR011990">
    <property type="entry name" value="TPR-like_helical_dom_sf"/>
</dbReference>
<dbReference type="AlphaFoldDB" id="A0A937CJG9"/>
<organism evidence="7 8">
    <name type="scientific">Rhizobium setariae</name>
    <dbReference type="NCBI Taxonomy" id="2801340"/>
    <lineage>
        <taxon>Bacteria</taxon>
        <taxon>Pseudomonadati</taxon>
        <taxon>Pseudomonadota</taxon>
        <taxon>Alphaproteobacteria</taxon>
        <taxon>Hyphomicrobiales</taxon>
        <taxon>Rhizobiaceae</taxon>
        <taxon>Rhizobium/Agrobacterium group</taxon>
        <taxon>Rhizobium</taxon>
    </lineage>
</organism>
<dbReference type="RefSeq" id="WP_201653194.1">
    <property type="nucleotide sequence ID" value="NZ_JAEQNC010000002.1"/>
</dbReference>
<dbReference type="Pfam" id="PF23914">
    <property type="entry name" value="TPR_CcmH_CycH"/>
    <property type="match status" value="1"/>
</dbReference>